<dbReference type="GO" id="GO:0001530">
    <property type="term" value="F:lipopolysaccharide binding"/>
    <property type="evidence" value="ECO:0007669"/>
    <property type="project" value="TreeGrafter"/>
</dbReference>
<proteinExistence type="inferred from homology"/>
<dbReference type="Pfam" id="PF04390">
    <property type="entry name" value="LptE"/>
    <property type="match status" value="1"/>
</dbReference>
<comment type="function">
    <text evidence="6">Together with LptD, is involved in the assembly of lipopolysaccharide (LPS) at the surface of the outer membrane. Required for the proper assembly of LptD. Binds LPS and may serve as the LPS recognition site at the outer membrane.</text>
</comment>
<dbReference type="GO" id="GO:0015920">
    <property type="term" value="P:lipopolysaccharide transport"/>
    <property type="evidence" value="ECO:0007669"/>
    <property type="project" value="TreeGrafter"/>
</dbReference>
<evidence type="ECO:0000256" key="6">
    <source>
        <dbReference type="HAMAP-Rule" id="MF_01186"/>
    </source>
</evidence>
<evidence type="ECO:0000256" key="5">
    <source>
        <dbReference type="ARBA" id="ARBA00023288"/>
    </source>
</evidence>
<comment type="similarity">
    <text evidence="6">Belongs to the LptE lipoprotein family.</text>
</comment>
<dbReference type="PANTHER" id="PTHR38098">
    <property type="entry name" value="LPS-ASSEMBLY LIPOPROTEIN LPTE"/>
    <property type="match status" value="1"/>
</dbReference>
<keyword evidence="2 6" id="KW-0472">Membrane</keyword>
<evidence type="ECO:0000256" key="2">
    <source>
        <dbReference type="ARBA" id="ARBA00023136"/>
    </source>
</evidence>
<evidence type="ECO:0000313" key="7">
    <source>
        <dbReference type="EMBL" id="MBB3169215.1"/>
    </source>
</evidence>
<dbReference type="PANTHER" id="PTHR38098:SF1">
    <property type="entry name" value="LPS-ASSEMBLY LIPOPROTEIN LPTE"/>
    <property type="match status" value="1"/>
</dbReference>
<dbReference type="PROSITE" id="PS51257">
    <property type="entry name" value="PROKAR_LIPOPROTEIN"/>
    <property type="match status" value="1"/>
</dbReference>
<dbReference type="AlphaFoldDB" id="A0A839UV33"/>
<evidence type="ECO:0000313" key="8">
    <source>
        <dbReference type="Proteomes" id="UP000559987"/>
    </source>
</evidence>
<comment type="subcellular location">
    <subcellularLocation>
        <location evidence="6">Cell outer membrane</location>
        <topology evidence="6">Lipid-anchor</topology>
    </subcellularLocation>
</comment>
<dbReference type="Proteomes" id="UP000559987">
    <property type="component" value="Unassembled WGS sequence"/>
</dbReference>
<keyword evidence="4 6" id="KW-0998">Cell outer membrane</keyword>
<keyword evidence="3 6" id="KW-0564">Palmitate</keyword>
<evidence type="ECO:0000256" key="1">
    <source>
        <dbReference type="ARBA" id="ARBA00022729"/>
    </source>
</evidence>
<keyword evidence="1 6" id="KW-0732">Signal</keyword>
<keyword evidence="8" id="KW-1185">Reference proteome</keyword>
<dbReference type="Gene3D" id="3.30.160.150">
    <property type="entry name" value="Lipoprotein like domain"/>
    <property type="match status" value="1"/>
</dbReference>
<sequence length="171" mass="18046">MKKISLALAVFCLSLVTACGWHLRGSLNLPADLTSIDIQGASPALKDALVRQLEANGVSVSSNSPYTLAVSDERQESRTAALGSDALAAQYEYTSSAQFEFRNQGGQLIGTPGQVQVMRTVNFDSGEVLGSASEGNLVRGEMTQDLASQLIRRLSFLARTAAKDANGTPAP</sequence>
<dbReference type="GO" id="GO:0043165">
    <property type="term" value="P:Gram-negative-bacterium-type cell outer membrane assembly"/>
    <property type="evidence" value="ECO:0007669"/>
    <property type="project" value="UniProtKB-UniRule"/>
</dbReference>
<name>A0A839UV33_9GAMM</name>
<dbReference type="GO" id="GO:1990351">
    <property type="term" value="C:transporter complex"/>
    <property type="evidence" value="ECO:0007669"/>
    <property type="project" value="TreeGrafter"/>
</dbReference>
<comment type="caution">
    <text evidence="7">The sequence shown here is derived from an EMBL/GenBank/DDBJ whole genome shotgun (WGS) entry which is preliminary data.</text>
</comment>
<gene>
    <name evidence="6" type="primary">lptE</name>
    <name evidence="7" type="ORF">FHS30_002423</name>
</gene>
<reference evidence="7 8" key="1">
    <citation type="submission" date="2020-08" db="EMBL/GenBank/DDBJ databases">
        <title>Genomic Encyclopedia of Type Strains, Phase III (KMG-III): the genomes of soil and plant-associated and newly described type strains.</title>
        <authorList>
            <person name="Whitman W."/>
        </authorList>
    </citation>
    <scope>NUCLEOTIDE SEQUENCE [LARGE SCALE GENOMIC DNA]</scope>
    <source>
        <strain evidence="7 8">CECT 8571</strain>
    </source>
</reference>
<evidence type="ECO:0000256" key="3">
    <source>
        <dbReference type="ARBA" id="ARBA00023139"/>
    </source>
</evidence>
<protein>
    <recommendedName>
        <fullName evidence="6">LPS-assembly lipoprotein LptE</fullName>
    </recommendedName>
</protein>
<dbReference type="RefSeq" id="WP_183910696.1">
    <property type="nucleotide sequence ID" value="NZ_JACHXZ010000003.1"/>
</dbReference>
<accession>A0A839UV33</accession>
<dbReference type="EMBL" id="JACHXZ010000003">
    <property type="protein sequence ID" value="MBB3169215.1"/>
    <property type="molecule type" value="Genomic_DNA"/>
</dbReference>
<dbReference type="GO" id="GO:0009279">
    <property type="term" value="C:cell outer membrane"/>
    <property type="evidence" value="ECO:0007669"/>
    <property type="project" value="UniProtKB-SubCell"/>
</dbReference>
<dbReference type="HAMAP" id="MF_01186">
    <property type="entry name" value="LPS_assembly_LptE"/>
    <property type="match status" value="1"/>
</dbReference>
<dbReference type="InterPro" id="IPR007485">
    <property type="entry name" value="LPS_assembly_LptE"/>
</dbReference>
<keyword evidence="5 6" id="KW-0449">Lipoprotein</keyword>
<evidence type="ECO:0000256" key="4">
    <source>
        <dbReference type="ARBA" id="ARBA00023237"/>
    </source>
</evidence>
<organism evidence="7 8">
    <name type="scientific">Simiduia aestuariiviva</name>
    <dbReference type="NCBI Taxonomy" id="1510459"/>
    <lineage>
        <taxon>Bacteria</taxon>
        <taxon>Pseudomonadati</taxon>
        <taxon>Pseudomonadota</taxon>
        <taxon>Gammaproteobacteria</taxon>
        <taxon>Cellvibrionales</taxon>
        <taxon>Cellvibrionaceae</taxon>
        <taxon>Simiduia</taxon>
    </lineage>
</organism>
<comment type="subunit">
    <text evidence="6">Component of the lipopolysaccharide transport and assembly complex. Interacts with LptD.</text>
</comment>